<gene>
    <name evidence="1" type="ORF">TGPRC2_319870B</name>
</gene>
<evidence type="ECO:0000313" key="1">
    <source>
        <dbReference type="EMBL" id="KYK66833.1"/>
    </source>
</evidence>
<feature type="non-terminal residue" evidence="1">
    <location>
        <position position="32"/>
    </location>
</feature>
<accession>A0A151HBV7</accession>
<dbReference type="EMBL" id="AHZP02001596">
    <property type="protein sequence ID" value="KYK66833.1"/>
    <property type="molecule type" value="Genomic_DNA"/>
</dbReference>
<dbReference type="AlphaFoldDB" id="A0A151HBV7"/>
<dbReference type="Proteomes" id="UP000075225">
    <property type="component" value="Unassembled WGS sequence"/>
</dbReference>
<name>A0A151HBV7_TOXGO</name>
<proteinExistence type="predicted"/>
<dbReference type="VEuPathDB" id="ToxoDB:TGPRC2_319870B"/>
<organism evidence="1 2">
    <name type="scientific">Toxoplasma gondii TgCatPRC2</name>
    <dbReference type="NCBI Taxonomy" id="1130821"/>
    <lineage>
        <taxon>Eukaryota</taxon>
        <taxon>Sar</taxon>
        <taxon>Alveolata</taxon>
        <taxon>Apicomplexa</taxon>
        <taxon>Conoidasida</taxon>
        <taxon>Coccidia</taxon>
        <taxon>Eucoccidiorida</taxon>
        <taxon>Eimeriorina</taxon>
        <taxon>Sarcocystidae</taxon>
        <taxon>Toxoplasma</taxon>
    </lineage>
</organism>
<comment type="caution">
    <text evidence="1">The sequence shown here is derived from an EMBL/GenBank/DDBJ whole genome shotgun (WGS) entry which is preliminary data.</text>
</comment>
<protein>
    <submittedName>
        <fullName evidence="1">Ubiquitin-conjugating enzyme subfamily protein</fullName>
    </submittedName>
</protein>
<sequence>MTRWCRRLRICTSQIGCDTTRRLGNGRRSMLS</sequence>
<evidence type="ECO:0000313" key="2">
    <source>
        <dbReference type="Proteomes" id="UP000075225"/>
    </source>
</evidence>
<reference evidence="2" key="1">
    <citation type="submission" date="2016-03" db="EMBL/GenBank/DDBJ databases">
        <authorList>
            <person name="Sibley D."/>
            <person name="Venepally P."/>
            <person name="Karamycheva S."/>
            <person name="Hadjithomas M."/>
            <person name="Khan A."/>
            <person name="Brunk B."/>
            <person name="Roos D."/>
            <person name="Caler E."/>
            <person name="Lorenzi H."/>
        </authorList>
    </citation>
    <scope>NUCLEOTIDE SEQUENCE [LARGE SCALE GENOMIC DNA]</scope>
    <source>
        <strain evidence="2">TgCatPRC2</strain>
    </source>
</reference>